<protein>
    <recommendedName>
        <fullName evidence="4">Plasmid mobilization relaxosome protein MobC</fullName>
    </recommendedName>
</protein>
<evidence type="ECO:0000313" key="3">
    <source>
        <dbReference type="Proteomes" id="UP001500888"/>
    </source>
</evidence>
<comment type="caution">
    <text evidence="2">The sequence shown here is derived from an EMBL/GenBank/DDBJ whole genome shotgun (WGS) entry which is preliminary data.</text>
</comment>
<dbReference type="EMBL" id="BAAAZR010000031">
    <property type="protein sequence ID" value="GAA3832073.1"/>
    <property type="molecule type" value="Genomic_DNA"/>
</dbReference>
<evidence type="ECO:0008006" key="4">
    <source>
        <dbReference type="Google" id="ProtNLM"/>
    </source>
</evidence>
<accession>A0ABP7J140</accession>
<evidence type="ECO:0000313" key="2">
    <source>
        <dbReference type="EMBL" id="GAA3832073.1"/>
    </source>
</evidence>
<dbReference type="InterPro" id="IPR053842">
    <property type="entry name" value="NikA-like"/>
</dbReference>
<dbReference type="Proteomes" id="UP001500888">
    <property type="component" value="Unassembled WGS sequence"/>
</dbReference>
<name>A0ABP7J140_9ACTN</name>
<evidence type="ECO:0000256" key="1">
    <source>
        <dbReference type="SAM" id="MobiDB-lite"/>
    </source>
</evidence>
<proteinExistence type="predicted"/>
<sequence>MVAMEAVKVSSEGYAGQNAAVAGRDRTVRRQRRQPGGRPHKHMVRLSDAEQNIIAARAQEAGVSVPRFLAEAALADEAGTANERRAAAAELLAVRRLLAAIGDNLNHLAAVATATGGPPPALEATMHAIDGVVSRLDELTAAYGHLGLPHGLRPERGRATGDPVTDCEDLVDVEVEGAAG</sequence>
<organism evidence="2 3">
    <name type="scientific">Sphaerisporangium flaviroseum</name>
    <dbReference type="NCBI Taxonomy" id="509199"/>
    <lineage>
        <taxon>Bacteria</taxon>
        <taxon>Bacillati</taxon>
        <taxon>Actinomycetota</taxon>
        <taxon>Actinomycetes</taxon>
        <taxon>Streptosporangiales</taxon>
        <taxon>Streptosporangiaceae</taxon>
        <taxon>Sphaerisporangium</taxon>
    </lineage>
</organism>
<reference evidence="3" key="1">
    <citation type="journal article" date="2019" name="Int. J. Syst. Evol. Microbiol.">
        <title>The Global Catalogue of Microorganisms (GCM) 10K type strain sequencing project: providing services to taxonomists for standard genome sequencing and annotation.</title>
        <authorList>
            <consortium name="The Broad Institute Genomics Platform"/>
            <consortium name="The Broad Institute Genome Sequencing Center for Infectious Disease"/>
            <person name="Wu L."/>
            <person name="Ma J."/>
        </authorList>
    </citation>
    <scope>NUCLEOTIDE SEQUENCE [LARGE SCALE GENOMIC DNA]</scope>
    <source>
        <strain evidence="3">JCM 16908</strain>
    </source>
</reference>
<feature type="compositionally biased region" description="Basic residues" evidence="1">
    <location>
        <begin position="29"/>
        <end position="41"/>
    </location>
</feature>
<feature type="region of interest" description="Disordered" evidence="1">
    <location>
        <begin position="18"/>
        <end position="41"/>
    </location>
</feature>
<gene>
    <name evidence="2" type="ORF">GCM10022226_61550</name>
</gene>
<dbReference type="Pfam" id="PF21983">
    <property type="entry name" value="NikA-like"/>
    <property type="match status" value="1"/>
</dbReference>
<keyword evidence="3" id="KW-1185">Reference proteome</keyword>